<accession>A0A128EU07</accession>
<sequence length="160" mass="18006">MRVCNLFFNVPHINRSLFVLAHCINTPSDIYCVVCIHRRDGYVRTSFKRMMLLASALSWVLVSLMPVINAHGSNAGVWETLCTINGFKLVQVEGEETSGEGKHHGKPCPFSHFSFSHHLTLTTTDTHTHVKFVGNQHYSLLAQRVRFESPIARAPPFSIS</sequence>
<evidence type="ECO:0000313" key="2">
    <source>
        <dbReference type="Proteomes" id="UP000071641"/>
    </source>
</evidence>
<dbReference type="AlphaFoldDB" id="A0A128EU07"/>
<dbReference type="STRING" id="1796497.GCE9029_00251"/>
<dbReference type="Proteomes" id="UP000071641">
    <property type="component" value="Unassembled WGS sequence"/>
</dbReference>
<protein>
    <recommendedName>
        <fullName evidence="3">DUF2946 domain-containing protein</fullName>
    </recommendedName>
</protein>
<dbReference type="EMBL" id="FIZX01000001">
    <property type="protein sequence ID" value="CZF77511.1"/>
    <property type="molecule type" value="Genomic_DNA"/>
</dbReference>
<gene>
    <name evidence="1" type="ORF">GCE9029_00251</name>
</gene>
<organism evidence="1 2">
    <name type="scientific">Grimontia celer</name>
    <dbReference type="NCBI Taxonomy" id="1796497"/>
    <lineage>
        <taxon>Bacteria</taxon>
        <taxon>Pseudomonadati</taxon>
        <taxon>Pseudomonadota</taxon>
        <taxon>Gammaproteobacteria</taxon>
        <taxon>Vibrionales</taxon>
        <taxon>Vibrionaceae</taxon>
        <taxon>Grimontia</taxon>
    </lineage>
</organism>
<evidence type="ECO:0000313" key="1">
    <source>
        <dbReference type="EMBL" id="CZF77511.1"/>
    </source>
</evidence>
<evidence type="ECO:0008006" key="3">
    <source>
        <dbReference type="Google" id="ProtNLM"/>
    </source>
</evidence>
<keyword evidence="2" id="KW-1185">Reference proteome</keyword>
<name>A0A128EU07_9GAMM</name>
<reference evidence="2" key="1">
    <citation type="submission" date="2016-02" db="EMBL/GenBank/DDBJ databases">
        <authorList>
            <person name="Rodrigo-Torres Lidia"/>
            <person name="Arahal R.David."/>
        </authorList>
    </citation>
    <scope>NUCLEOTIDE SEQUENCE [LARGE SCALE GENOMIC DNA]</scope>
    <source>
        <strain evidence="2">CECT 9029</strain>
    </source>
</reference>
<proteinExistence type="predicted"/>